<sequence length="68" mass="7831">MIHISNGNHSLAQCYKLHQRLEEGIIILSDLQQMHQDSRGYKETLPRLIDVVMDIANAFGINIEIKEK</sequence>
<accession>A0A6M3J6J6</accession>
<dbReference type="AlphaFoldDB" id="A0A6M3J6J6"/>
<protein>
    <submittedName>
        <fullName evidence="1">Uncharacterized protein</fullName>
    </submittedName>
</protein>
<gene>
    <name evidence="2" type="ORF">MM415A00721_0022</name>
    <name evidence="1" type="ORF">MM415B00395_0052</name>
</gene>
<dbReference type="EMBL" id="MT141539">
    <property type="protein sequence ID" value="QJA65506.1"/>
    <property type="molecule type" value="Genomic_DNA"/>
</dbReference>
<reference evidence="1" key="1">
    <citation type="submission" date="2020-03" db="EMBL/GenBank/DDBJ databases">
        <title>The deep terrestrial virosphere.</title>
        <authorList>
            <person name="Holmfeldt K."/>
            <person name="Nilsson E."/>
            <person name="Simone D."/>
            <person name="Lopez-Fernandez M."/>
            <person name="Wu X."/>
            <person name="de Brujin I."/>
            <person name="Lundin D."/>
            <person name="Andersson A."/>
            <person name="Bertilsson S."/>
            <person name="Dopson M."/>
        </authorList>
    </citation>
    <scope>NUCLEOTIDE SEQUENCE</scope>
    <source>
        <strain evidence="2">MM415A00721</strain>
        <strain evidence="1">MM415B00395</strain>
    </source>
</reference>
<evidence type="ECO:0000313" key="1">
    <source>
        <dbReference type="EMBL" id="QJA65506.1"/>
    </source>
</evidence>
<organism evidence="1">
    <name type="scientific">viral metagenome</name>
    <dbReference type="NCBI Taxonomy" id="1070528"/>
    <lineage>
        <taxon>unclassified sequences</taxon>
        <taxon>metagenomes</taxon>
        <taxon>organismal metagenomes</taxon>
    </lineage>
</organism>
<evidence type="ECO:0000313" key="2">
    <source>
        <dbReference type="EMBL" id="QJA80449.1"/>
    </source>
</evidence>
<name>A0A6M3J6J6_9ZZZZ</name>
<proteinExistence type="predicted"/>
<dbReference type="EMBL" id="MT142422">
    <property type="protein sequence ID" value="QJA80449.1"/>
    <property type="molecule type" value="Genomic_DNA"/>
</dbReference>